<reference evidence="1" key="1">
    <citation type="journal article" date="2018" name="Nat. Genet.">
        <title>Extensive intraspecific gene order and gene structural variations between Mo17 and other maize genomes.</title>
        <authorList>
            <person name="Sun S."/>
            <person name="Zhou Y."/>
            <person name="Chen J."/>
            <person name="Shi J."/>
            <person name="Zhao H."/>
            <person name="Zhao H."/>
            <person name="Song W."/>
            <person name="Zhang M."/>
            <person name="Cui Y."/>
            <person name="Dong X."/>
            <person name="Liu H."/>
            <person name="Ma X."/>
            <person name="Jiao Y."/>
            <person name="Wang B."/>
            <person name="Wei X."/>
            <person name="Stein J.C."/>
            <person name="Glaubitz J.C."/>
            <person name="Lu F."/>
            <person name="Yu G."/>
            <person name="Liang C."/>
            <person name="Fengler K."/>
            <person name="Li B."/>
            <person name="Rafalski A."/>
            <person name="Schnable P.S."/>
            <person name="Ware D.H."/>
            <person name="Buckler E.S."/>
            <person name="Lai J."/>
        </authorList>
    </citation>
    <scope>NUCLEOTIDE SEQUENCE [LARGE SCALE GENOMIC DNA]</scope>
    <source>
        <tissue evidence="1">Seedling</tissue>
    </source>
</reference>
<name>A0A3L6D8P3_MAIZE</name>
<proteinExistence type="predicted"/>
<comment type="caution">
    <text evidence="1">The sequence shown here is derived from an EMBL/GenBank/DDBJ whole genome shotgun (WGS) entry which is preliminary data.</text>
</comment>
<protein>
    <submittedName>
        <fullName evidence="1">Uncharacterized protein</fullName>
    </submittedName>
</protein>
<dbReference type="EMBL" id="NCVQ01000010">
    <property type="protein sequence ID" value="PWZ04960.1"/>
    <property type="molecule type" value="Genomic_DNA"/>
</dbReference>
<evidence type="ECO:0000313" key="1">
    <source>
        <dbReference type="EMBL" id="PWZ04960.1"/>
    </source>
</evidence>
<dbReference type="Proteomes" id="UP000251960">
    <property type="component" value="Chromosome 9"/>
</dbReference>
<sequence>MGMRMDKLLEIA</sequence>
<accession>A0A3L6D8P3</accession>
<organism evidence="1">
    <name type="scientific">Zea mays</name>
    <name type="common">Maize</name>
    <dbReference type="NCBI Taxonomy" id="4577"/>
    <lineage>
        <taxon>Eukaryota</taxon>
        <taxon>Viridiplantae</taxon>
        <taxon>Streptophyta</taxon>
        <taxon>Embryophyta</taxon>
        <taxon>Tracheophyta</taxon>
        <taxon>Spermatophyta</taxon>
        <taxon>Magnoliopsida</taxon>
        <taxon>Liliopsida</taxon>
        <taxon>Poales</taxon>
        <taxon>Poaceae</taxon>
        <taxon>PACMAD clade</taxon>
        <taxon>Panicoideae</taxon>
        <taxon>Andropogonodae</taxon>
        <taxon>Andropogoneae</taxon>
        <taxon>Tripsacinae</taxon>
        <taxon>Zea</taxon>
    </lineage>
</organism>
<gene>
    <name evidence="1" type="ORF">Zm00014a_025865</name>
</gene>